<keyword evidence="2" id="KW-0547">Nucleotide-binding</keyword>
<dbReference type="InterPro" id="IPR003593">
    <property type="entry name" value="AAA+_ATPase"/>
</dbReference>
<dbReference type="OrthoDB" id="9808609at2"/>
<feature type="domain" description="ABC transporter" evidence="5">
    <location>
        <begin position="4"/>
        <end position="238"/>
    </location>
</feature>
<dbReference type="EMBL" id="JXXV01000018">
    <property type="protein sequence ID" value="KJY82935.1"/>
    <property type="molecule type" value="Genomic_DNA"/>
</dbReference>
<accession>A0A0F4NIJ4</accession>
<evidence type="ECO:0000313" key="6">
    <source>
        <dbReference type="EMBL" id="KJY82935.1"/>
    </source>
</evidence>
<dbReference type="GO" id="GO:0005524">
    <property type="term" value="F:ATP binding"/>
    <property type="evidence" value="ECO:0007669"/>
    <property type="project" value="UniProtKB-KW"/>
</dbReference>
<dbReference type="RefSeq" id="WP_045955962.1">
    <property type="nucleotide sequence ID" value="NZ_JXXV01000018.1"/>
</dbReference>
<dbReference type="AlphaFoldDB" id="A0A0F4NIJ4"/>
<evidence type="ECO:0000256" key="4">
    <source>
        <dbReference type="SAM" id="MobiDB-lite"/>
    </source>
</evidence>
<feature type="region of interest" description="Disordered" evidence="4">
    <location>
        <begin position="249"/>
        <end position="272"/>
    </location>
</feature>
<protein>
    <submittedName>
        <fullName evidence="6">Elongation factor 3</fullName>
    </submittedName>
</protein>
<keyword evidence="3" id="KW-0067">ATP-binding</keyword>
<evidence type="ECO:0000256" key="2">
    <source>
        <dbReference type="ARBA" id="ARBA00022741"/>
    </source>
</evidence>
<organism evidence="6 7">
    <name type="scientific">Vibrio galatheae</name>
    <dbReference type="NCBI Taxonomy" id="579748"/>
    <lineage>
        <taxon>Bacteria</taxon>
        <taxon>Pseudomonadati</taxon>
        <taxon>Pseudomonadota</taxon>
        <taxon>Gammaproteobacteria</taxon>
        <taxon>Vibrionales</taxon>
        <taxon>Vibrionaceae</taxon>
        <taxon>Vibrio</taxon>
    </lineage>
</organism>
<dbReference type="SMART" id="SM00382">
    <property type="entry name" value="AAA"/>
    <property type="match status" value="2"/>
</dbReference>
<dbReference type="InterPro" id="IPR027417">
    <property type="entry name" value="P-loop_NTPase"/>
</dbReference>
<dbReference type="Proteomes" id="UP000033673">
    <property type="component" value="Unassembled WGS sequence"/>
</dbReference>
<keyword evidence="1" id="KW-0677">Repeat</keyword>
<dbReference type="InterPro" id="IPR003439">
    <property type="entry name" value="ABC_transporter-like_ATP-bd"/>
</dbReference>
<sequence length="526" mass="58773">MPVIQAHKISYHFDNGEILFRDLSCTLTHSKVGLVGRNGVGKSILAAILTQALSPTYGQVVLSGKVRTYTQLPSALLGSDLTLAQYLGVADTLEALQKIEQGACDQRWFDLVGDQWNLQHELESQLAEMRLPQDVNFPCAQLSGGQLARLQLWQLFQSNADLLVLDEPSNHLDKQGREWLRNQMNAFSGQILLISHDRFLLREMDQIWELSTLGLAQYGGNYDNYREQKGLEVAALERQIDSVHKEQKRLERQTQLNREKAEQRQAQGMKLRRTGSQAKILLNGMRDSATGAMSNRAKNDSGRRELLSQKASALEQRWEQVKPQKFYMSDAQDSRKGQLVSIVAGVLPFGSNAPIHLQLSSRSKVWLQGSNGAGKSTLLSVLRGEQTLLSGDCLINSKVYYLDQHFGLLQSNQTMLETVMDMCVGVLEAEARTLLAGIGFRRDSVFRKVEQLSGGEKMKLSMLVVSHQPTQPLLLLDEPDNHLDLESKQLLASTLNHYNGAFILVSHDEDFVHESGVGSVYQMGSD</sequence>
<keyword evidence="6" id="KW-0251">Elongation factor</keyword>
<dbReference type="PANTHER" id="PTHR19211:SF6">
    <property type="entry name" value="BLL7188 PROTEIN"/>
    <property type="match status" value="1"/>
</dbReference>
<dbReference type="GO" id="GO:0016887">
    <property type="term" value="F:ATP hydrolysis activity"/>
    <property type="evidence" value="ECO:0007669"/>
    <property type="project" value="InterPro"/>
</dbReference>
<keyword evidence="7" id="KW-1185">Reference proteome</keyword>
<dbReference type="GO" id="GO:0003746">
    <property type="term" value="F:translation elongation factor activity"/>
    <property type="evidence" value="ECO:0007669"/>
    <property type="project" value="UniProtKB-KW"/>
</dbReference>
<evidence type="ECO:0000256" key="1">
    <source>
        <dbReference type="ARBA" id="ARBA00022737"/>
    </source>
</evidence>
<dbReference type="Pfam" id="PF00005">
    <property type="entry name" value="ABC_tran"/>
    <property type="match status" value="2"/>
</dbReference>
<dbReference type="SUPFAM" id="SSF52540">
    <property type="entry name" value="P-loop containing nucleoside triphosphate hydrolases"/>
    <property type="match status" value="2"/>
</dbReference>
<proteinExistence type="predicted"/>
<evidence type="ECO:0000259" key="5">
    <source>
        <dbReference type="PROSITE" id="PS50893"/>
    </source>
</evidence>
<evidence type="ECO:0000313" key="7">
    <source>
        <dbReference type="Proteomes" id="UP000033673"/>
    </source>
</evidence>
<dbReference type="PANTHER" id="PTHR19211">
    <property type="entry name" value="ATP-BINDING TRANSPORT PROTEIN-RELATED"/>
    <property type="match status" value="1"/>
</dbReference>
<reference evidence="6 7" key="1">
    <citation type="journal article" date="2015" name="BMC Genomics">
        <title>Genome mining reveals unlocked bioactive potential of marine Gram-negative bacteria.</title>
        <authorList>
            <person name="Machado H."/>
            <person name="Sonnenschein E.C."/>
            <person name="Melchiorsen J."/>
            <person name="Gram L."/>
        </authorList>
    </citation>
    <scope>NUCLEOTIDE SEQUENCE [LARGE SCALE GENOMIC DNA]</scope>
    <source>
        <strain evidence="6 7">S2757</strain>
    </source>
</reference>
<feature type="compositionally biased region" description="Basic and acidic residues" evidence="4">
    <location>
        <begin position="249"/>
        <end position="263"/>
    </location>
</feature>
<dbReference type="STRING" id="579748.TW81_12090"/>
<dbReference type="PATRIC" id="fig|579748.3.peg.2494"/>
<keyword evidence="6" id="KW-0648">Protein biosynthesis</keyword>
<name>A0A0F4NIJ4_9VIBR</name>
<dbReference type="Gene3D" id="3.40.50.300">
    <property type="entry name" value="P-loop containing nucleotide triphosphate hydrolases"/>
    <property type="match status" value="2"/>
</dbReference>
<comment type="caution">
    <text evidence="6">The sequence shown here is derived from an EMBL/GenBank/DDBJ whole genome shotgun (WGS) entry which is preliminary data.</text>
</comment>
<dbReference type="PROSITE" id="PS50893">
    <property type="entry name" value="ABC_TRANSPORTER_2"/>
    <property type="match status" value="1"/>
</dbReference>
<evidence type="ECO:0000256" key="3">
    <source>
        <dbReference type="ARBA" id="ARBA00022840"/>
    </source>
</evidence>
<dbReference type="InterPro" id="IPR050611">
    <property type="entry name" value="ABCF"/>
</dbReference>
<gene>
    <name evidence="6" type="ORF">TW81_12090</name>
</gene>